<dbReference type="EMBL" id="JACZDF010000003">
    <property type="protein sequence ID" value="MBD9699131.1"/>
    <property type="molecule type" value="Genomic_DNA"/>
</dbReference>
<evidence type="ECO:0000256" key="5">
    <source>
        <dbReference type="SAM" id="MobiDB-lite"/>
    </source>
</evidence>
<proteinExistence type="predicted"/>
<dbReference type="Pfam" id="PF04234">
    <property type="entry name" value="CopC"/>
    <property type="match status" value="1"/>
</dbReference>
<evidence type="ECO:0000256" key="2">
    <source>
        <dbReference type="ARBA" id="ARBA00022723"/>
    </source>
</evidence>
<evidence type="ECO:0000256" key="4">
    <source>
        <dbReference type="ARBA" id="ARBA00023008"/>
    </source>
</evidence>
<keyword evidence="10" id="KW-1185">Reference proteome</keyword>
<evidence type="ECO:0000313" key="9">
    <source>
        <dbReference type="EMBL" id="MBD9699131.1"/>
    </source>
</evidence>
<gene>
    <name evidence="9" type="ORF">IGS67_06445</name>
</gene>
<comment type="subcellular location">
    <subcellularLocation>
        <location evidence="1">Cell envelope</location>
    </subcellularLocation>
</comment>
<dbReference type="RefSeq" id="WP_192278972.1">
    <property type="nucleotide sequence ID" value="NZ_JACZDF010000003.1"/>
</dbReference>
<keyword evidence="6" id="KW-0472">Membrane</keyword>
<feature type="region of interest" description="Disordered" evidence="5">
    <location>
        <begin position="124"/>
        <end position="172"/>
    </location>
</feature>
<evidence type="ECO:0000256" key="1">
    <source>
        <dbReference type="ARBA" id="ARBA00004196"/>
    </source>
</evidence>
<evidence type="ECO:0000256" key="7">
    <source>
        <dbReference type="SAM" id="SignalP"/>
    </source>
</evidence>
<dbReference type="InterPro" id="IPR007348">
    <property type="entry name" value="CopC_dom"/>
</dbReference>
<dbReference type="Proteomes" id="UP000642107">
    <property type="component" value="Unassembled WGS sequence"/>
</dbReference>
<keyword evidence="2" id="KW-0479">Metal-binding</keyword>
<feature type="chain" id="PRO_5047170546" evidence="7">
    <location>
        <begin position="24"/>
        <end position="205"/>
    </location>
</feature>
<feature type="domain" description="CopC" evidence="8">
    <location>
        <begin position="36"/>
        <end position="121"/>
    </location>
</feature>
<keyword evidence="6" id="KW-0812">Transmembrane</keyword>
<dbReference type="InterPro" id="IPR014756">
    <property type="entry name" value="Ig_E-set"/>
</dbReference>
<organism evidence="9 10">
    <name type="scientific">Flavimobilis rhizosphaerae</name>
    <dbReference type="NCBI Taxonomy" id="2775421"/>
    <lineage>
        <taxon>Bacteria</taxon>
        <taxon>Bacillati</taxon>
        <taxon>Actinomycetota</taxon>
        <taxon>Actinomycetes</taxon>
        <taxon>Micrococcales</taxon>
        <taxon>Jonesiaceae</taxon>
        <taxon>Flavimobilis</taxon>
    </lineage>
</organism>
<evidence type="ECO:0000313" key="10">
    <source>
        <dbReference type="Proteomes" id="UP000642107"/>
    </source>
</evidence>
<accession>A0ABR9DRW1</accession>
<dbReference type="InterPro" id="IPR032694">
    <property type="entry name" value="CopC/D"/>
</dbReference>
<evidence type="ECO:0000256" key="3">
    <source>
        <dbReference type="ARBA" id="ARBA00022729"/>
    </source>
</evidence>
<dbReference type="PANTHER" id="PTHR34820:SF4">
    <property type="entry name" value="INNER MEMBRANE PROTEIN YEBZ"/>
    <property type="match status" value="1"/>
</dbReference>
<comment type="caution">
    <text evidence="9">The sequence shown here is derived from an EMBL/GenBank/DDBJ whole genome shotgun (WGS) entry which is preliminary data.</text>
</comment>
<name>A0ABR9DRW1_9MICO</name>
<dbReference type="SUPFAM" id="SSF81296">
    <property type="entry name" value="E set domains"/>
    <property type="match status" value="1"/>
</dbReference>
<reference evidence="9 10" key="1">
    <citation type="submission" date="2020-09" db="EMBL/GenBank/DDBJ databases">
        <title>Flavimobilis rhizosphaerae sp. nov., isolated from rhizosphere soil of Spartina alterniflora.</title>
        <authorList>
            <person name="Hanqin C."/>
        </authorList>
    </citation>
    <scope>NUCLEOTIDE SEQUENCE [LARGE SCALE GENOMIC DNA]</scope>
    <source>
        <strain evidence="9 10">GY 10621</strain>
    </source>
</reference>
<keyword evidence="6" id="KW-1133">Transmembrane helix</keyword>
<keyword evidence="3 7" id="KW-0732">Signal</keyword>
<feature type="signal peptide" evidence="7">
    <location>
        <begin position="1"/>
        <end position="23"/>
    </location>
</feature>
<evidence type="ECO:0000259" key="8">
    <source>
        <dbReference type="Pfam" id="PF04234"/>
    </source>
</evidence>
<dbReference type="InterPro" id="IPR014755">
    <property type="entry name" value="Cu-Rt/internalin_Ig-like"/>
</dbReference>
<evidence type="ECO:0000256" key="6">
    <source>
        <dbReference type="SAM" id="Phobius"/>
    </source>
</evidence>
<keyword evidence="4" id="KW-0186">Copper</keyword>
<dbReference type="Gene3D" id="2.60.40.1220">
    <property type="match status" value="1"/>
</dbReference>
<dbReference type="PANTHER" id="PTHR34820">
    <property type="entry name" value="INNER MEMBRANE PROTEIN YEBZ"/>
    <property type="match status" value="1"/>
</dbReference>
<sequence length="205" mass="20205">MRSVLRGSCVLAAVLLALSPVLASPASAHNPPPVPTPADGATLDAVPAEVRLDYSAPILAVGSVLEVTGPDGTKASDGASVVGEKDVVQAITNAGPGEYTLVWRVTSEDGHPVDGTSTFTVTAAAPSTAPAETSAAPTSEAPTSEAPTTDAPTSEAPTTPAPSTTAAPTPAPEDGSNLLVVGGAVAMVLAVVTAVILVVRKARTR</sequence>
<protein>
    <submittedName>
        <fullName evidence="9">Copper resistance protein CopC</fullName>
    </submittedName>
</protein>
<feature type="transmembrane region" description="Helical" evidence="6">
    <location>
        <begin position="178"/>
        <end position="199"/>
    </location>
</feature>